<dbReference type="InterPro" id="IPR021549">
    <property type="entry name" value="DUF2894"/>
</dbReference>
<dbReference type="EMBL" id="SMLK01000001">
    <property type="protein sequence ID" value="TFZ08897.1"/>
    <property type="molecule type" value="Genomic_DNA"/>
</dbReference>
<organism evidence="1 2">
    <name type="scientific">Ramlibacter humi</name>
    <dbReference type="NCBI Taxonomy" id="2530451"/>
    <lineage>
        <taxon>Bacteria</taxon>
        <taxon>Pseudomonadati</taxon>
        <taxon>Pseudomonadota</taxon>
        <taxon>Betaproteobacteria</taxon>
        <taxon>Burkholderiales</taxon>
        <taxon>Comamonadaceae</taxon>
        <taxon>Ramlibacter</taxon>
    </lineage>
</organism>
<proteinExistence type="predicted"/>
<reference evidence="1 2" key="1">
    <citation type="submission" date="2019-03" db="EMBL/GenBank/DDBJ databases">
        <title>Ramlibacter sp. 18x22-1, whole genome shotgun sequence.</title>
        <authorList>
            <person name="Zhang X."/>
            <person name="Feng G."/>
            <person name="Zhu H."/>
        </authorList>
    </citation>
    <scope>NUCLEOTIDE SEQUENCE [LARGE SCALE GENOMIC DNA]</scope>
    <source>
        <strain evidence="1 2">18x22-1</strain>
    </source>
</reference>
<gene>
    <name evidence="1" type="ORF">EZ216_07075</name>
</gene>
<evidence type="ECO:0000313" key="1">
    <source>
        <dbReference type="EMBL" id="TFZ08897.1"/>
    </source>
</evidence>
<dbReference type="Proteomes" id="UP000297839">
    <property type="component" value="Unassembled WGS sequence"/>
</dbReference>
<keyword evidence="2" id="KW-1185">Reference proteome</keyword>
<sequence>MSPHPSGPAPLPFGLSLSKPLPDQLAAWRDGGEWRADPVRFRFMESLADRMADQPEPVRALLERKLQAAMEAFAGAAAQPKTPPAAPASSNQHEVLAELNAYLRSVTARPAQDTGESDDPHALPSARRFRQAWESARTLERLRDALARAPANAGPLNSHALVARSLALMGELSTDYLRHFLAYAETLQWLETARDQLPREKAKAARKTRTRK</sequence>
<protein>
    <submittedName>
        <fullName evidence="1">DUF2894 domain-containing protein</fullName>
    </submittedName>
</protein>
<dbReference type="Pfam" id="PF11445">
    <property type="entry name" value="DUF2894"/>
    <property type="match status" value="1"/>
</dbReference>
<name>A0A4Z0CB56_9BURK</name>
<accession>A0A4Z0CB56</accession>
<dbReference type="AlphaFoldDB" id="A0A4Z0CB56"/>
<evidence type="ECO:0000313" key="2">
    <source>
        <dbReference type="Proteomes" id="UP000297839"/>
    </source>
</evidence>
<comment type="caution">
    <text evidence="1">The sequence shown here is derived from an EMBL/GenBank/DDBJ whole genome shotgun (WGS) entry which is preliminary data.</text>
</comment>
<dbReference type="OrthoDB" id="6025757at2"/>